<proteinExistence type="inferred from homology"/>
<evidence type="ECO:0000256" key="3">
    <source>
        <dbReference type="ARBA" id="ARBA00022795"/>
    </source>
</evidence>
<dbReference type="Pfam" id="PF13860">
    <property type="entry name" value="FlgD_ig"/>
    <property type="match status" value="1"/>
</dbReference>
<evidence type="ECO:0000256" key="2">
    <source>
        <dbReference type="ARBA" id="ARBA00016013"/>
    </source>
</evidence>
<dbReference type="OrthoDB" id="9785233at2"/>
<organism evidence="8 9">
    <name type="scientific">Paenirhodobacter enshiensis</name>
    <dbReference type="NCBI Taxonomy" id="1105367"/>
    <lineage>
        <taxon>Bacteria</taxon>
        <taxon>Pseudomonadati</taxon>
        <taxon>Pseudomonadota</taxon>
        <taxon>Alphaproteobacteria</taxon>
        <taxon>Rhodobacterales</taxon>
        <taxon>Rhodobacter group</taxon>
        <taxon>Paenirhodobacter</taxon>
    </lineage>
</organism>
<protein>
    <recommendedName>
        <fullName evidence="2 5">Basal-body rod modification protein FlgD</fullName>
    </recommendedName>
</protein>
<dbReference type="eggNOG" id="COG1843">
    <property type="taxonomic scope" value="Bacteria"/>
</dbReference>
<evidence type="ECO:0000313" key="8">
    <source>
        <dbReference type="EMBL" id="KFI28835.1"/>
    </source>
</evidence>
<comment type="caution">
    <text evidence="8">The sequence shown here is derived from an EMBL/GenBank/DDBJ whole genome shotgun (WGS) entry which is preliminary data.</text>
</comment>
<evidence type="ECO:0000313" key="9">
    <source>
        <dbReference type="Proteomes" id="UP000028824"/>
    </source>
</evidence>
<keyword evidence="3 5" id="KW-1005">Bacterial flagellum biogenesis</keyword>
<evidence type="ECO:0000256" key="4">
    <source>
        <dbReference type="ARBA" id="ARBA00024746"/>
    </source>
</evidence>
<keyword evidence="9" id="KW-1185">Reference proteome</keyword>
<gene>
    <name evidence="8" type="ORF">CG50_11495</name>
</gene>
<comment type="similarity">
    <text evidence="1 5">Belongs to the FlgD family.</text>
</comment>
<dbReference type="AlphaFoldDB" id="A0A086Y3I5"/>
<reference evidence="8 9" key="1">
    <citation type="submission" date="2014-03" db="EMBL/GenBank/DDBJ databases">
        <title>Genome of Paenirhodobacter enshiensis DW2-9.</title>
        <authorList>
            <person name="Wang D."/>
            <person name="Wang G."/>
        </authorList>
    </citation>
    <scope>NUCLEOTIDE SEQUENCE [LARGE SCALE GENOMIC DNA]</scope>
    <source>
        <strain evidence="8 9">DW2-9</strain>
    </source>
</reference>
<dbReference type="Proteomes" id="UP000028824">
    <property type="component" value="Unassembled WGS sequence"/>
</dbReference>
<sequence length="222" mass="22868">MTSVTSSTSSSSSSAAGGSSAGSTIVSDYQTFLKLMTTQMQNQDPTDPMDSSQYATQLATFSQVEQQVRTNDLLSSLNAQLGGTGIGQYAGWVGMQALADTSAIFDGVTPLTLATDASSGADAAILVVRNSAGTVVDQRAVSVGDSSFDWDGMTSNGKRLGSGEYSFQLQSFSNGKLVSTDDVAVYTPIVEVRQDSGGTPILVTGSGKEIGVEEVQALRSGS</sequence>
<comment type="function">
    <text evidence="4 5">Required for flagellar hook formation. May act as a scaffolding protein.</text>
</comment>
<feature type="region of interest" description="Disordered" evidence="6">
    <location>
        <begin position="1"/>
        <end position="22"/>
    </location>
</feature>
<dbReference type="Gene3D" id="2.60.40.4070">
    <property type="match status" value="1"/>
</dbReference>
<evidence type="ECO:0000256" key="5">
    <source>
        <dbReference type="RuleBase" id="RU362076"/>
    </source>
</evidence>
<evidence type="ECO:0000259" key="7">
    <source>
        <dbReference type="Pfam" id="PF13860"/>
    </source>
</evidence>
<evidence type="ECO:0000256" key="6">
    <source>
        <dbReference type="SAM" id="MobiDB-lite"/>
    </source>
</evidence>
<dbReference type="InterPro" id="IPR005648">
    <property type="entry name" value="FlgD"/>
</dbReference>
<name>A0A086Y3I5_9RHOB</name>
<accession>A0A086Y3I5</accession>
<dbReference type="EMBL" id="JFZB01000005">
    <property type="protein sequence ID" value="KFI28835.1"/>
    <property type="molecule type" value="Genomic_DNA"/>
</dbReference>
<dbReference type="GO" id="GO:0044781">
    <property type="term" value="P:bacterial-type flagellum organization"/>
    <property type="evidence" value="ECO:0007669"/>
    <property type="project" value="UniProtKB-UniRule"/>
</dbReference>
<dbReference type="Gene3D" id="2.30.30.910">
    <property type="match status" value="1"/>
</dbReference>
<dbReference type="InterPro" id="IPR025965">
    <property type="entry name" value="FlgD/Vpr_Ig-like"/>
</dbReference>
<evidence type="ECO:0000256" key="1">
    <source>
        <dbReference type="ARBA" id="ARBA00010577"/>
    </source>
</evidence>
<feature type="domain" description="FlgD/Vpr Ig-like" evidence="7">
    <location>
        <begin position="103"/>
        <end position="171"/>
    </location>
</feature>
<dbReference type="Pfam" id="PF03963">
    <property type="entry name" value="FlgD"/>
    <property type="match status" value="1"/>
</dbReference>
<dbReference type="STRING" id="1105367.CG50_11495"/>
<dbReference type="RefSeq" id="WP_051909434.1">
    <property type="nucleotide sequence ID" value="NZ_JAYRGJ010000016.1"/>
</dbReference>